<keyword evidence="11" id="KW-0325">Glycoprotein</keyword>
<dbReference type="GO" id="GO:0005524">
    <property type="term" value="F:ATP binding"/>
    <property type="evidence" value="ECO:0007669"/>
    <property type="project" value="UniProtKB-KW"/>
</dbReference>
<evidence type="ECO:0000256" key="7">
    <source>
        <dbReference type="ARBA" id="ARBA00022741"/>
    </source>
</evidence>
<dbReference type="FunFam" id="2.90.10.10:FF:000001">
    <property type="entry name" value="G-type lectin S-receptor-like serine/threonine-protein kinase"/>
    <property type="match status" value="1"/>
</dbReference>
<keyword evidence="3" id="KW-1003">Cell membrane</keyword>
<dbReference type="InterPro" id="IPR003609">
    <property type="entry name" value="Pan_app"/>
</dbReference>
<comment type="catalytic activity">
    <reaction evidence="13">
        <text>L-seryl-[protein] + ATP = O-phospho-L-seryl-[protein] + ADP + H(+)</text>
        <dbReference type="Rhea" id="RHEA:17989"/>
        <dbReference type="Rhea" id="RHEA-COMP:9863"/>
        <dbReference type="Rhea" id="RHEA-COMP:11604"/>
        <dbReference type="ChEBI" id="CHEBI:15378"/>
        <dbReference type="ChEBI" id="CHEBI:29999"/>
        <dbReference type="ChEBI" id="CHEBI:30616"/>
        <dbReference type="ChEBI" id="CHEBI:83421"/>
        <dbReference type="ChEBI" id="CHEBI:456216"/>
        <dbReference type="EC" id="2.7.11.1"/>
    </reaction>
</comment>
<dbReference type="Gene3D" id="3.30.420.10">
    <property type="entry name" value="Ribonuclease H-like superfamily/Ribonuclease H"/>
    <property type="match status" value="1"/>
</dbReference>
<dbReference type="SMART" id="SM00473">
    <property type="entry name" value="PAN_AP"/>
    <property type="match status" value="1"/>
</dbReference>
<feature type="transmembrane region" description="Helical" evidence="14">
    <location>
        <begin position="539"/>
        <end position="560"/>
    </location>
</feature>
<dbReference type="Pfam" id="PF01453">
    <property type="entry name" value="B_lectin"/>
    <property type="match status" value="1"/>
</dbReference>
<dbReference type="SUPFAM" id="SSF56112">
    <property type="entry name" value="Protein kinase-like (PK-like)"/>
    <property type="match status" value="1"/>
</dbReference>
<dbReference type="InterPro" id="IPR036426">
    <property type="entry name" value="Bulb-type_lectin_dom_sf"/>
</dbReference>
<evidence type="ECO:0000256" key="1">
    <source>
        <dbReference type="ARBA" id="ARBA00004251"/>
    </source>
</evidence>
<dbReference type="PROSITE" id="PS50011">
    <property type="entry name" value="PROTEIN_KINASE_DOM"/>
    <property type="match status" value="1"/>
</dbReference>
<evidence type="ECO:0000313" key="19">
    <source>
        <dbReference type="Proteomes" id="UP000594261"/>
    </source>
</evidence>
<dbReference type="GO" id="GO:0005886">
    <property type="term" value="C:plasma membrane"/>
    <property type="evidence" value="ECO:0007669"/>
    <property type="project" value="UniProtKB-SubCell"/>
</dbReference>
<proteinExistence type="predicted"/>
<evidence type="ECO:0000256" key="2">
    <source>
        <dbReference type="ARBA" id="ARBA00012513"/>
    </source>
</evidence>
<dbReference type="InterPro" id="IPR001480">
    <property type="entry name" value="Bulb-type_lectin_dom"/>
</dbReference>
<keyword evidence="9" id="KW-0067">ATP-binding</keyword>
<dbReference type="EnsemblPlants" id="QL05p079619:mrna">
    <property type="protein sequence ID" value="QL05p079619:mrna"/>
    <property type="gene ID" value="QL05p079619"/>
</dbReference>
<dbReference type="InterPro" id="IPR001245">
    <property type="entry name" value="Ser-Thr/Tyr_kinase_cat_dom"/>
</dbReference>
<dbReference type="PANTHER" id="PTHR27002:SF1082">
    <property type="entry name" value="OS06G0693000 PROTEIN"/>
    <property type="match status" value="1"/>
</dbReference>
<dbReference type="Gene3D" id="2.90.10.10">
    <property type="entry name" value="Bulb-type lectin domain"/>
    <property type="match status" value="1"/>
</dbReference>
<keyword evidence="5" id="KW-0808">Transferase</keyword>
<dbReference type="FunCoup" id="A0A7N2LSJ1">
    <property type="interactions" value="799"/>
</dbReference>
<dbReference type="GO" id="GO:0004523">
    <property type="term" value="F:RNA-DNA hybrid ribonuclease activity"/>
    <property type="evidence" value="ECO:0007669"/>
    <property type="project" value="InterPro"/>
</dbReference>
<evidence type="ECO:0000256" key="10">
    <source>
        <dbReference type="ARBA" id="ARBA00023157"/>
    </source>
</evidence>
<dbReference type="SMART" id="SM00220">
    <property type="entry name" value="S_TKc"/>
    <property type="match status" value="1"/>
</dbReference>
<dbReference type="InterPro" id="IPR000719">
    <property type="entry name" value="Prot_kinase_dom"/>
</dbReference>
<keyword evidence="10" id="KW-1015">Disulfide bond</keyword>
<dbReference type="GO" id="GO:0003676">
    <property type="term" value="F:nucleic acid binding"/>
    <property type="evidence" value="ECO:0007669"/>
    <property type="project" value="InterPro"/>
</dbReference>
<dbReference type="Pfam" id="PF07714">
    <property type="entry name" value="PK_Tyr_Ser-Thr"/>
    <property type="match status" value="1"/>
</dbReference>
<dbReference type="SUPFAM" id="SSF51110">
    <property type="entry name" value="alpha-D-mannose-specific plant lectins"/>
    <property type="match status" value="1"/>
</dbReference>
<dbReference type="CDD" id="cd06222">
    <property type="entry name" value="RNase_H_like"/>
    <property type="match status" value="1"/>
</dbReference>
<dbReference type="InterPro" id="IPR024171">
    <property type="entry name" value="SRK-like_kinase"/>
</dbReference>
<evidence type="ECO:0000256" key="14">
    <source>
        <dbReference type="SAM" id="Phobius"/>
    </source>
</evidence>
<dbReference type="GO" id="GO:0004674">
    <property type="term" value="F:protein serine/threonine kinase activity"/>
    <property type="evidence" value="ECO:0007669"/>
    <property type="project" value="UniProtKB-KW"/>
</dbReference>
<dbReference type="Proteomes" id="UP000594261">
    <property type="component" value="Chromosome 5"/>
</dbReference>
<dbReference type="InterPro" id="IPR044730">
    <property type="entry name" value="RNase_H-like_dom_plant"/>
</dbReference>
<dbReference type="PROSITE" id="PS50948">
    <property type="entry name" value="PAN"/>
    <property type="match status" value="1"/>
</dbReference>
<dbReference type="InterPro" id="IPR008271">
    <property type="entry name" value="Ser/Thr_kinase_AS"/>
</dbReference>
<comment type="subcellular location">
    <subcellularLocation>
        <location evidence="1">Cell membrane</location>
        <topology evidence="1">Single-pass type I membrane protein</topology>
    </subcellularLocation>
</comment>
<keyword evidence="8" id="KW-0418">Kinase</keyword>
<dbReference type="EC" id="2.7.11.1" evidence="2"/>
<dbReference type="Pfam" id="PF13456">
    <property type="entry name" value="RVT_3"/>
    <property type="match status" value="1"/>
</dbReference>
<dbReference type="SMART" id="SM00108">
    <property type="entry name" value="B_lectin"/>
    <property type="match status" value="1"/>
</dbReference>
<evidence type="ECO:0000256" key="6">
    <source>
        <dbReference type="ARBA" id="ARBA00022729"/>
    </source>
</evidence>
<evidence type="ECO:0000256" key="13">
    <source>
        <dbReference type="ARBA" id="ARBA00048679"/>
    </source>
</evidence>
<dbReference type="InterPro" id="IPR000858">
    <property type="entry name" value="S_locus_glycoprot_dom"/>
</dbReference>
<evidence type="ECO:0000256" key="11">
    <source>
        <dbReference type="ARBA" id="ARBA00023180"/>
    </source>
</evidence>
<dbReference type="Pfam" id="PF00954">
    <property type="entry name" value="S_locus_glycop"/>
    <property type="match status" value="1"/>
</dbReference>
<keyword evidence="4" id="KW-0723">Serine/threonine-protein kinase</keyword>
<dbReference type="Gene3D" id="3.30.200.20">
    <property type="entry name" value="Phosphorylase Kinase, domain 1"/>
    <property type="match status" value="1"/>
</dbReference>
<evidence type="ECO:0000259" key="17">
    <source>
        <dbReference type="PROSITE" id="PS50948"/>
    </source>
</evidence>
<evidence type="ECO:0000256" key="3">
    <source>
        <dbReference type="ARBA" id="ARBA00022475"/>
    </source>
</evidence>
<dbReference type="FunFam" id="1.10.510.10:FF:000060">
    <property type="entry name" value="G-type lectin S-receptor-like serine/threonine-protein kinase"/>
    <property type="match status" value="1"/>
</dbReference>
<dbReference type="PANTHER" id="PTHR27002">
    <property type="entry name" value="RECEPTOR-LIKE SERINE/THREONINE-PROTEIN KINASE SD1-8"/>
    <property type="match status" value="1"/>
</dbReference>
<dbReference type="PROSITE" id="PS50927">
    <property type="entry name" value="BULB_LECTIN"/>
    <property type="match status" value="1"/>
</dbReference>
<organism evidence="18 19">
    <name type="scientific">Quercus lobata</name>
    <name type="common">Valley oak</name>
    <dbReference type="NCBI Taxonomy" id="97700"/>
    <lineage>
        <taxon>Eukaryota</taxon>
        <taxon>Viridiplantae</taxon>
        <taxon>Streptophyta</taxon>
        <taxon>Embryophyta</taxon>
        <taxon>Tracheophyta</taxon>
        <taxon>Spermatophyta</taxon>
        <taxon>Magnoliopsida</taxon>
        <taxon>eudicotyledons</taxon>
        <taxon>Gunneridae</taxon>
        <taxon>Pentapetalae</taxon>
        <taxon>rosids</taxon>
        <taxon>fabids</taxon>
        <taxon>Fagales</taxon>
        <taxon>Fagaceae</taxon>
        <taxon>Quercus</taxon>
    </lineage>
</organism>
<keyword evidence="7" id="KW-0547">Nucleotide-binding</keyword>
<dbReference type="InterPro" id="IPR011009">
    <property type="entry name" value="Kinase-like_dom_sf"/>
</dbReference>
<comment type="catalytic activity">
    <reaction evidence="12">
        <text>L-threonyl-[protein] + ATP = O-phospho-L-threonyl-[protein] + ADP + H(+)</text>
        <dbReference type="Rhea" id="RHEA:46608"/>
        <dbReference type="Rhea" id="RHEA-COMP:11060"/>
        <dbReference type="Rhea" id="RHEA-COMP:11605"/>
        <dbReference type="ChEBI" id="CHEBI:15378"/>
        <dbReference type="ChEBI" id="CHEBI:30013"/>
        <dbReference type="ChEBI" id="CHEBI:30616"/>
        <dbReference type="ChEBI" id="CHEBI:61977"/>
        <dbReference type="ChEBI" id="CHEBI:456216"/>
        <dbReference type="EC" id="2.7.11.1"/>
    </reaction>
</comment>
<accession>A0A7N2LSJ1</accession>
<dbReference type="GO" id="GO:0048544">
    <property type="term" value="P:recognition of pollen"/>
    <property type="evidence" value="ECO:0007669"/>
    <property type="project" value="InterPro"/>
</dbReference>
<dbReference type="CDD" id="cd01098">
    <property type="entry name" value="PAN_AP_plant"/>
    <property type="match status" value="1"/>
</dbReference>
<dbReference type="InterPro" id="IPR036397">
    <property type="entry name" value="RNaseH_sf"/>
</dbReference>
<dbReference type="Gramene" id="QL05p079619:mrna">
    <property type="protein sequence ID" value="QL05p079619:mrna"/>
    <property type="gene ID" value="QL05p079619"/>
</dbReference>
<dbReference type="InParanoid" id="A0A7N2LSJ1"/>
<keyword evidence="19" id="KW-1185">Reference proteome</keyword>
<name>A0A7N2LSJ1_QUELO</name>
<evidence type="ECO:0000256" key="12">
    <source>
        <dbReference type="ARBA" id="ARBA00047899"/>
    </source>
</evidence>
<evidence type="ECO:0000256" key="8">
    <source>
        <dbReference type="ARBA" id="ARBA00022777"/>
    </source>
</evidence>
<dbReference type="CDD" id="cd14066">
    <property type="entry name" value="STKc_IRAK"/>
    <property type="match status" value="1"/>
</dbReference>
<sequence length="932" mass="105916">MNNAHEPTEMKRRPVDSAKRIGVIVHDWRGEVIGALSMPIPLTQTVNELEALACRRAVRFASELGLRKVIFEGDSSMADGLHTCGPEVGERLVSHAHEIPPCWVPHKEAGLTHCGAHLFVRYPAYKPGVAIDTIISPQSIKDPDYIISNGSAFKLGFFSPVNSTNRYLGIWYNRISVFTVVWVANRQKPLKDSSGVLTISKDGNLVVLDGQKEILWSSNVTNSVANSNFHLLDSGNLVLRENTSGKIIWESFHHPTDTFLPGMKLSVNLRTNQKVLYTSWKSPSDPSIGSFSTGMASVNTPEAFIWKDGRPYWRTGPWNGQIFIGEPDWNAEYHNGFNLVDDKEGTVYATFDYANVLPLSKFVLNSQGNLVQTYWDDSKEDWKVVGLAPKDECDVYGTCGAFGSCDSQRTPICSCIRGFEPKIIEEWNRGNWTSGCIRRAPLQCQRVNNSGEEGRADGFLKLKMIKVPYFMERSYGSIDGCRKQCLKNNDCVAYAHDVGIGCMSWSRNLIDLRKLSIRGSDIYIRLAYSEFAKERRLKVIIRISMIIGAIAILSTAYYFWRWTAKIREFASERKNKSRESLLFDYLDDVKLHDLPIFSLEEVATATNNFHVANMLGRGGFGPVYKGKLQDGQEIAVKRLSKSSGQGLEEFMNEVMVISKLQHRNLVRLLGCYSEGEEKMLIYEYMSNKSLDTFVFDPLNQKLLNWKKRFNIIEGIGRGLLYLHRDSRTKIIHRDLKASNILLDEELNPKISDFGIARIFRERENQANTKRVVGTYGYMSPEYAMQGLFSEKSDVFSFGVLLLEIVSGRRNTSFYDDEQYYLSLLGFAWKLWNNNNIMAFVDPTIWDPCFQMEMFRCTHVGLLCVQELARDRPTISTIISMLSSDILDLPFPKQPAYTERQIASNWSFDNQNDNPLDYYASAIESTVSRKMKD</sequence>
<dbReference type="CDD" id="cd00028">
    <property type="entry name" value="B_lectin"/>
    <property type="match status" value="1"/>
</dbReference>
<keyword evidence="6" id="KW-0732">Signal</keyword>
<dbReference type="AlphaFoldDB" id="A0A7N2LSJ1"/>
<feature type="domain" description="Bulb-type lectin" evidence="16">
    <location>
        <begin position="131"/>
        <end position="252"/>
    </location>
</feature>
<feature type="domain" description="Apple" evidence="17">
    <location>
        <begin position="444"/>
        <end position="527"/>
    </location>
</feature>
<reference evidence="18" key="2">
    <citation type="submission" date="2021-01" db="UniProtKB">
        <authorList>
            <consortium name="EnsemblPlants"/>
        </authorList>
    </citation>
    <scope>IDENTIFICATION</scope>
</reference>
<dbReference type="PROSITE" id="PS00108">
    <property type="entry name" value="PROTEIN_KINASE_ST"/>
    <property type="match status" value="1"/>
</dbReference>
<dbReference type="EMBL" id="LRBV02000005">
    <property type="status" value="NOT_ANNOTATED_CDS"/>
    <property type="molecule type" value="Genomic_DNA"/>
</dbReference>
<evidence type="ECO:0000313" key="18">
    <source>
        <dbReference type="EnsemblPlants" id="QL05p079619:mrna"/>
    </source>
</evidence>
<keyword evidence="14" id="KW-0812">Transmembrane</keyword>
<evidence type="ECO:0000256" key="9">
    <source>
        <dbReference type="ARBA" id="ARBA00022840"/>
    </source>
</evidence>
<evidence type="ECO:0000256" key="4">
    <source>
        <dbReference type="ARBA" id="ARBA00022527"/>
    </source>
</evidence>
<dbReference type="OMA" id="ANENDCA"/>
<reference evidence="18 19" key="1">
    <citation type="journal article" date="2016" name="G3 (Bethesda)">
        <title>First Draft Assembly and Annotation of the Genome of a California Endemic Oak Quercus lobata Nee (Fagaceae).</title>
        <authorList>
            <person name="Sork V.L."/>
            <person name="Fitz-Gibbon S.T."/>
            <person name="Puiu D."/>
            <person name="Crepeau M."/>
            <person name="Gugger P.F."/>
            <person name="Sherman R."/>
            <person name="Stevens K."/>
            <person name="Langley C.H."/>
            <person name="Pellegrini M."/>
            <person name="Salzberg S.L."/>
        </authorList>
    </citation>
    <scope>NUCLEOTIDE SEQUENCE [LARGE SCALE GENOMIC DNA]</scope>
    <source>
        <strain evidence="18 19">cv. SW786</strain>
    </source>
</reference>
<dbReference type="FunFam" id="3.30.200.20:FF:000195">
    <property type="entry name" value="G-type lectin S-receptor-like serine/threonine-protein kinase"/>
    <property type="match status" value="1"/>
</dbReference>
<dbReference type="Pfam" id="PF08276">
    <property type="entry name" value="PAN_2"/>
    <property type="match status" value="1"/>
</dbReference>
<protein>
    <recommendedName>
        <fullName evidence="2">non-specific serine/threonine protein kinase</fullName>
        <ecNumber evidence="2">2.7.11.1</ecNumber>
    </recommendedName>
</protein>
<feature type="domain" description="Protein kinase" evidence="15">
    <location>
        <begin position="609"/>
        <end position="932"/>
    </location>
</feature>
<dbReference type="PIRSF" id="PIRSF000641">
    <property type="entry name" value="SRK"/>
    <property type="match status" value="1"/>
</dbReference>
<evidence type="ECO:0000256" key="5">
    <source>
        <dbReference type="ARBA" id="ARBA00022679"/>
    </source>
</evidence>
<keyword evidence="14" id="KW-1133">Transmembrane helix</keyword>
<dbReference type="Gene3D" id="1.10.510.10">
    <property type="entry name" value="Transferase(Phosphotransferase) domain 1"/>
    <property type="match status" value="1"/>
</dbReference>
<keyword evidence="14" id="KW-0472">Membrane</keyword>
<dbReference type="InterPro" id="IPR002156">
    <property type="entry name" value="RNaseH_domain"/>
</dbReference>
<evidence type="ECO:0000259" key="15">
    <source>
        <dbReference type="PROSITE" id="PS50011"/>
    </source>
</evidence>
<evidence type="ECO:0000259" key="16">
    <source>
        <dbReference type="PROSITE" id="PS50927"/>
    </source>
</evidence>